<comment type="caution">
    <text evidence="1">The sequence shown here is derived from an EMBL/GenBank/DDBJ whole genome shotgun (WGS) entry which is preliminary data.</text>
</comment>
<dbReference type="Proteomes" id="UP001589654">
    <property type="component" value="Unassembled WGS sequence"/>
</dbReference>
<sequence>MKQISLFLLSIILVGCNAGPDPIAFGEDHCDYCKMGIVDPKFGGEVVTQKGRVYKFDAIECLLPYLEENQEMEIKGTYALPFDAPGKLVSVDCLYFQQSPRFKSPMGGQLGALKQMDPSEQESDYWNWKELKANLKEQ</sequence>
<name>A0ABV5J4V2_9BACT</name>
<keyword evidence="2" id="KW-1185">Reference proteome</keyword>
<reference evidence="1 2" key="1">
    <citation type="submission" date="2024-09" db="EMBL/GenBank/DDBJ databases">
        <authorList>
            <person name="Sun Q."/>
            <person name="Mori K."/>
        </authorList>
    </citation>
    <scope>NUCLEOTIDE SEQUENCE [LARGE SCALE GENOMIC DNA]</scope>
    <source>
        <strain evidence="1 2">CECT 7682</strain>
    </source>
</reference>
<organism evidence="1 2">
    <name type="scientific">Echinicola jeungdonensis</name>
    <dbReference type="NCBI Taxonomy" id="709343"/>
    <lineage>
        <taxon>Bacteria</taxon>
        <taxon>Pseudomonadati</taxon>
        <taxon>Bacteroidota</taxon>
        <taxon>Cytophagia</taxon>
        <taxon>Cytophagales</taxon>
        <taxon>Cyclobacteriaceae</taxon>
        <taxon>Echinicola</taxon>
    </lineage>
</organism>
<proteinExistence type="predicted"/>
<evidence type="ECO:0000313" key="1">
    <source>
        <dbReference type="EMBL" id="MFB9211240.1"/>
    </source>
</evidence>
<protein>
    <recommendedName>
        <fullName evidence="3">Copper chaperone NosL</fullName>
    </recommendedName>
</protein>
<accession>A0ABV5J4V2</accession>
<dbReference type="EMBL" id="JBHMEW010000045">
    <property type="protein sequence ID" value="MFB9211240.1"/>
    <property type="molecule type" value="Genomic_DNA"/>
</dbReference>
<gene>
    <name evidence="1" type="ORF">ACFFUR_05435</name>
</gene>
<evidence type="ECO:0000313" key="2">
    <source>
        <dbReference type="Proteomes" id="UP001589654"/>
    </source>
</evidence>
<dbReference type="RefSeq" id="WP_290249263.1">
    <property type="nucleotide sequence ID" value="NZ_JAUFQT010000002.1"/>
</dbReference>
<evidence type="ECO:0008006" key="3">
    <source>
        <dbReference type="Google" id="ProtNLM"/>
    </source>
</evidence>
<dbReference type="PROSITE" id="PS51257">
    <property type="entry name" value="PROKAR_LIPOPROTEIN"/>
    <property type="match status" value="1"/>
</dbReference>